<dbReference type="PANTHER" id="PTHR12606">
    <property type="entry name" value="SENTRIN/SUMO-SPECIFIC PROTEASE"/>
    <property type="match status" value="1"/>
</dbReference>
<name>A0A165UFV2_9APHY</name>
<dbReference type="GO" id="GO:0080090">
    <property type="term" value="P:regulation of primary metabolic process"/>
    <property type="evidence" value="ECO:0007669"/>
    <property type="project" value="UniProtKB-ARBA"/>
</dbReference>
<accession>A0A165UFV2</accession>
<organism evidence="6 7">
    <name type="scientific">Daedalea quercina L-15889</name>
    <dbReference type="NCBI Taxonomy" id="1314783"/>
    <lineage>
        <taxon>Eukaryota</taxon>
        <taxon>Fungi</taxon>
        <taxon>Dikarya</taxon>
        <taxon>Basidiomycota</taxon>
        <taxon>Agaricomycotina</taxon>
        <taxon>Agaricomycetes</taxon>
        <taxon>Polyporales</taxon>
        <taxon>Fomitopsis</taxon>
    </lineage>
</organism>
<comment type="similarity">
    <text evidence="1">Belongs to the peptidase C48 family.</text>
</comment>
<gene>
    <name evidence="6" type="ORF">DAEQUDRAFT_742296</name>
</gene>
<dbReference type="STRING" id="1314783.A0A165UFV2"/>
<dbReference type="AlphaFoldDB" id="A0A165UFV2"/>
<evidence type="ECO:0000256" key="4">
    <source>
        <dbReference type="ARBA" id="ARBA00022807"/>
    </source>
</evidence>
<dbReference type="PANTHER" id="PTHR12606:SF141">
    <property type="entry name" value="GH15225P-RELATED"/>
    <property type="match status" value="1"/>
</dbReference>
<feature type="domain" description="Ubiquitin-like protease family profile" evidence="5">
    <location>
        <begin position="68"/>
        <end position="242"/>
    </location>
</feature>
<keyword evidence="4" id="KW-0788">Thiol protease</keyword>
<dbReference type="Gene3D" id="3.40.395.10">
    <property type="entry name" value="Adenoviral Proteinase, Chain A"/>
    <property type="match status" value="1"/>
</dbReference>
<dbReference type="GO" id="GO:0016929">
    <property type="term" value="F:deSUMOylase activity"/>
    <property type="evidence" value="ECO:0007669"/>
    <property type="project" value="TreeGrafter"/>
</dbReference>
<sequence length="276" mass="32249">MSCCLTFPSPPKLDAPAFEKILTTQRALDAEIERRIRPKLPTSLPPEDEARVDKLFSQKGVISKCNREQVTATDLSRLRPNQWLNDEIINFYGQMIMARAEASQQNAGSNGRKKPLNVHYFNTFFWSKLGEGYKKSKLARWTKKIDIFAKDVILIPINHNNSHWTAAAINFHKRRIESYDSMGMQRRNVFKLLREYLNAEHMDKRGRPFDFTGWKDYVLEDTPQQENGFDCGVFTCQFLETLARGEEKFLFKQANMPYLRRRMVLEIGNTKLHHDL</sequence>
<evidence type="ECO:0000313" key="6">
    <source>
        <dbReference type="EMBL" id="KZT74848.1"/>
    </source>
</evidence>
<protein>
    <submittedName>
        <fullName evidence="6">Cysteine proteinase</fullName>
    </submittedName>
</protein>
<evidence type="ECO:0000256" key="3">
    <source>
        <dbReference type="ARBA" id="ARBA00022801"/>
    </source>
</evidence>
<dbReference type="EMBL" id="KV429032">
    <property type="protein sequence ID" value="KZT74848.1"/>
    <property type="molecule type" value="Genomic_DNA"/>
</dbReference>
<evidence type="ECO:0000256" key="1">
    <source>
        <dbReference type="ARBA" id="ARBA00005234"/>
    </source>
</evidence>
<dbReference type="InterPro" id="IPR038765">
    <property type="entry name" value="Papain-like_cys_pep_sf"/>
</dbReference>
<dbReference type="OrthoDB" id="1939479at2759"/>
<proteinExistence type="inferred from homology"/>
<dbReference type="InterPro" id="IPR003653">
    <property type="entry name" value="Peptidase_C48_C"/>
</dbReference>
<dbReference type="FunFam" id="3.40.395.10:FF:000001">
    <property type="entry name" value="Sentrin-specific protease 1"/>
    <property type="match status" value="1"/>
</dbReference>
<keyword evidence="3" id="KW-0378">Hydrolase</keyword>
<dbReference type="GO" id="GO:0060255">
    <property type="term" value="P:regulation of macromolecule metabolic process"/>
    <property type="evidence" value="ECO:0007669"/>
    <property type="project" value="UniProtKB-ARBA"/>
</dbReference>
<evidence type="ECO:0000256" key="2">
    <source>
        <dbReference type="ARBA" id="ARBA00022670"/>
    </source>
</evidence>
<dbReference type="GO" id="GO:0006508">
    <property type="term" value="P:proteolysis"/>
    <property type="evidence" value="ECO:0007669"/>
    <property type="project" value="UniProtKB-KW"/>
</dbReference>
<dbReference type="GO" id="GO:0005634">
    <property type="term" value="C:nucleus"/>
    <property type="evidence" value="ECO:0007669"/>
    <property type="project" value="TreeGrafter"/>
</dbReference>
<evidence type="ECO:0000259" key="5">
    <source>
        <dbReference type="PROSITE" id="PS50600"/>
    </source>
</evidence>
<keyword evidence="2" id="KW-0645">Protease</keyword>
<dbReference type="Pfam" id="PF02902">
    <property type="entry name" value="Peptidase_C48"/>
    <property type="match status" value="1"/>
</dbReference>
<dbReference type="Proteomes" id="UP000076727">
    <property type="component" value="Unassembled WGS sequence"/>
</dbReference>
<dbReference type="SUPFAM" id="SSF54001">
    <property type="entry name" value="Cysteine proteinases"/>
    <property type="match status" value="1"/>
</dbReference>
<keyword evidence="7" id="KW-1185">Reference proteome</keyword>
<dbReference type="GO" id="GO:0016926">
    <property type="term" value="P:protein desumoylation"/>
    <property type="evidence" value="ECO:0007669"/>
    <property type="project" value="TreeGrafter"/>
</dbReference>
<reference evidence="6 7" key="1">
    <citation type="journal article" date="2016" name="Mol. Biol. Evol.">
        <title>Comparative Genomics of Early-Diverging Mushroom-Forming Fungi Provides Insights into the Origins of Lignocellulose Decay Capabilities.</title>
        <authorList>
            <person name="Nagy L.G."/>
            <person name="Riley R."/>
            <person name="Tritt A."/>
            <person name="Adam C."/>
            <person name="Daum C."/>
            <person name="Floudas D."/>
            <person name="Sun H."/>
            <person name="Yadav J.S."/>
            <person name="Pangilinan J."/>
            <person name="Larsson K.H."/>
            <person name="Matsuura K."/>
            <person name="Barry K."/>
            <person name="Labutti K."/>
            <person name="Kuo R."/>
            <person name="Ohm R.A."/>
            <person name="Bhattacharya S.S."/>
            <person name="Shirouzu T."/>
            <person name="Yoshinaga Y."/>
            <person name="Martin F.M."/>
            <person name="Grigoriev I.V."/>
            <person name="Hibbett D.S."/>
        </authorList>
    </citation>
    <scope>NUCLEOTIDE SEQUENCE [LARGE SCALE GENOMIC DNA]</scope>
    <source>
        <strain evidence="6 7">L-15889</strain>
    </source>
</reference>
<dbReference type="PROSITE" id="PS50600">
    <property type="entry name" value="ULP_PROTEASE"/>
    <property type="match status" value="1"/>
</dbReference>
<evidence type="ECO:0000313" key="7">
    <source>
        <dbReference type="Proteomes" id="UP000076727"/>
    </source>
</evidence>